<keyword evidence="3" id="KW-1185">Reference proteome</keyword>
<organism evidence="2 3">
    <name type="scientific">Phocaeicola massiliensis B84634 = Timone 84634 = DSM 17679 = JCM 13223</name>
    <dbReference type="NCBI Taxonomy" id="1121098"/>
    <lineage>
        <taxon>Bacteria</taxon>
        <taxon>Pseudomonadati</taxon>
        <taxon>Bacteroidota</taxon>
        <taxon>Bacteroidia</taxon>
        <taxon>Bacteroidales</taxon>
        <taxon>Bacteroidaceae</taxon>
        <taxon>Phocaeicola</taxon>
    </lineage>
</organism>
<dbReference type="AlphaFoldDB" id="U6RGT0"/>
<dbReference type="RefSeq" id="WP_005939564.1">
    <property type="nucleotide sequence ID" value="NZ_KB890332.1"/>
</dbReference>
<dbReference type="HOGENOM" id="CLU_1131818_0_0_10"/>
<dbReference type="STRING" id="1121098.HMPREF1534_01691"/>
<dbReference type="EMBL" id="AQHY01000021">
    <property type="protein sequence ID" value="EOA55282.1"/>
    <property type="molecule type" value="Genomic_DNA"/>
</dbReference>
<sequence>MAKNKPLKDEEYDPIDEIQTTLDRHTDKLNRIEAGLVSIKSEIASVSKTGGHNMDSSGDRQFIQLRNLFYDILDKLSKAYEELKTGKSDAQTEELLVKIANLCTDIQKNSLNAVALTADTNKQYLKIIPYIERMNRILDVVAERHNMSKAPVKPTTIKGWIFWVFKRLWFWIDRYVGFRYIKQFCILIAIFIWVVSIVTSFFILRENHRLNKTEEKYILLLNECKRDESLSIFIKNMEYIYSHKR</sequence>
<evidence type="ECO:0000313" key="2">
    <source>
        <dbReference type="EMBL" id="EOA55282.1"/>
    </source>
</evidence>
<feature type="transmembrane region" description="Helical" evidence="1">
    <location>
        <begin position="184"/>
        <end position="204"/>
    </location>
</feature>
<proteinExistence type="predicted"/>
<reference evidence="2 3" key="1">
    <citation type="submission" date="2013-04" db="EMBL/GenBank/DDBJ databases">
        <title>The Genome Sequence of Bacteroides massiliensis DSM 17679.</title>
        <authorList>
            <consortium name="The Broad Institute Genomics Platform"/>
            <person name="Earl A."/>
            <person name="Ward D."/>
            <person name="Feldgarden M."/>
            <person name="Gevers D."/>
            <person name="Martens E."/>
            <person name="Fenner L."/>
            <person name="Roux V."/>
            <person name="Mallet M.N."/>
            <person name="Raoult D."/>
            <person name="Walker B."/>
            <person name="Young S."/>
            <person name="Zeng Q."/>
            <person name="Gargeya S."/>
            <person name="Fitzgerald M."/>
            <person name="Haas B."/>
            <person name="Abouelleil A."/>
            <person name="Allen A.W."/>
            <person name="Alvarado L."/>
            <person name="Arachchi H.M."/>
            <person name="Berlin A.M."/>
            <person name="Chapman S.B."/>
            <person name="Gainer-Dewar J."/>
            <person name="Goldberg J."/>
            <person name="Griggs A."/>
            <person name="Gujja S."/>
            <person name="Hansen M."/>
            <person name="Howarth C."/>
            <person name="Imamovic A."/>
            <person name="Ireland A."/>
            <person name="Larimer J."/>
            <person name="McCowan C."/>
            <person name="Murphy C."/>
            <person name="Pearson M."/>
            <person name="Poon T.W."/>
            <person name="Priest M."/>
            <person name="Roberts A."/>
            <person name="Saif S."/>
            <person name="Shea T."/>
            <person name="Sisk P."/>
            <person name="Sykes S."/>
            <person name="Wortman J."/>
            <person name="Nusbaum C."/>
            <person name="Birren B."/>
        </authorList>
    </citation>
    <scope>NUCLEOTIDE SEQUENCE [LARGE SCALE GENOMIC DNA]</scope>
    <source>
        <strain evidence="3">B84634 / Timone 84634 / DSM 17679 / JCM 13223</strain>
    </source>
</reference>
<gene>
    <name evidence="2" type="ORF">HMPREF1534_01691</name>
</gene>
<comment type="caution">
    <text evidence="2">The sequence shown here is derived from an EMBL/GenBank/DDBJ whole genome shotgun (WGS) entry which is preliminary data.</text>
</comment>
<accession>U6RGT0</accession>
<dbReference type="PATRIC" id="fig|1121098.3.peg.1719"/>
<evidence type="ECO:0000256" key="1">
    <source>
        <dbReference type="SAM" id="Phobius"/>
    </source>
</evidence>
<dbReference type="GeneID" id="60062331"/>
<dbReference type="Proteomes" id="UP000017831">
    <property type="component" value="Unassembled WGS sequence"/>
</dbReference>
<keyword evidence="1" id="KW-0472">Membrane</keyword>
<name>U6RGT0_9BACT</name>
<protein>
    <submittedName>
        <fullName evidence="2">Uncharacterized protein</fullName>
    </submittedName>
</protein>
<evidence type="ECO:0000313" key="3">
    <source>
        <dbReference type="Proteomes" id="UP000017831"/>
    </source>
</evidence>
<keyword evidence="1" id="KW-0812">Transmembrane</keyword>
<keyword evidence="1" id="KW-1133">Transmembrane helix</keyword>